<feature type="region of interest" description="Disordered" evidence="1">
    <location>
        <begin position="109"/>
        <end position="137"/>
    </location>
</feature>
<feature type="compositionally biased region" description="Polar residues" evidence="1">
    <location>
        <begin position="30"/>
        <end position="39"/>
    </location>
</feature>
<gene>
    <name evidence="2" type="ORF">UFOPK3609_01797</name>
</gene>
<proteinExistence type="predicted"/>
<evidence type="ECO:0000256" key="1">
    <source>
        <dbReference type="SAM" id="MobiDB-lite"/>
    </source>
</evidence>
<feature type="region of interest" description="Disordered" evidence="1">
    <location>
        <begin position="1"/>
        <end position="76"/>
    </location>
</feature>
<protein>
    <submittedName>
        <fullName evidence="2">Unannotated protein</fullName>
    </submittedName>
</protein>
<name>A0A6J7IBB2_9ZZZZ</name>
<dbReference type="AlphaFoldDB" id="A0A6J7IBB2"/>
<reference evidence="2" key="1">
    <citation type="submission" date="2020-05" db="EMBL/GenBank/DDBJ databases">
        <authorList>
            <person name="Chiriac C."/>
            <person name="Salcher M."/>
            <person name="Ghai R."/>
            <person name="Kavagutti S V."/>
        </authorList>
    </citation>
    <scope>NUCLEOTIDE SEQUENCE</scope>
</reference>
<accession>A0A6J7IBB2</accession>
<evidence type="ECO:0000313" key="2">
    <source>
        <dbReference type="EMBL" id="CAB4928398.1"/>
    </source>
</evidence>
<feature type="compositionally biased region" description="Low complexity" evidence="1">
    <location>
        <begin position="40"/>
        <end position="66"/>
    </location>
</feature>
<dbReference type="EMBL" id="CAFBMQ010000331">
    <property type="protein sequence ID" value="CAB4928398.1"/>
    <property type="molecule type" value="Genomic_DNA"/>
</dbReference>
<sequence length="262" mass="25556">MGPSPSRSASWPSPTPATTTTPASRVRCTASASCGSSRNTTGPTSTTCAPPATAASRPAATTPGSTGVVPGSPTAACATWTGRTVASGASPRRPTPACCPATTTPARPLPCGTQSTSAVPPDTRSTPPATRPASWGFDVCTPVSRTATVTPAPVENGHTWAAGSHACCDHGTAASTVSATGGWSQTCAAAAGPAAATATTTEAAATASDAPVATAARDAPGTATVVLRSGAVPRRGIARAGVGRQYRAEVGADRRPGGEVRP</sequence>
<organism evidence="2">
    <name type="scientific">freshwater metagenome</name>
    <dbReference type="NCBI Taxonomy" id="449393"/>
    <lineage>
        <taxon>unclassified sequences</taxon>
        <taxon>metagenomes</taxon>
        <taxon>ecological metagenomes</taxon>
    </lineage>
</organism>
<feature type="compositionally biased region" description="Low complexity" evidence="1">
    <location>
        <begin position="1"/>
        <end position="24"/>
    </location>
</feature>
<feature type="compositionally biased region" description="Polar residues" evidence="1">
    <location>
        <begin position="112"/>
        <end position="128"/>
    </location>
</feature>